<evidence type="ECO:0000259" key="8">
    <source>
        <dbReference type="PROSITE" id="PS50850"/>
    </source>
</evidence>
<dbReference type="PANTHER" id="PTHR48021">
    <property type="match status" value="1"/>
</dbReference>
<evidence type="ECO:0000256" key="1">
    <source>
        <dbReference type="ARBA" id="ARBA00004141"/>
    </source>
</evidence>
<reference evidence="9" key="2">
    <citation type="submission" date="2023-06" db="EMBL/GenBank/DDBJ databases">
        <authorList>
            <person name="Swenson N.G."/>
            <person name="Wegrzyn J.L."/>
            <person name="Mcevoy S.L."/>
        </authorList>
    </citation>
    <scope>NUCLEOTIDE SEQUENCE</scope>
    <source>
        <strain evidence="9">NS2018</strain>
        <tissue evidence="9">Leaf</tissue>
    </source>
</reference>
<dbReference type="PROSITE" id="PS50850">
    <property type="entry name" value="MFS"/>
    <property type="match status" value="1"/>
</dbReference>
<comment type="caution">
    <text evidence="9">The sequence shown here is derived from an EMBL/GenBank/DDBJ whole genome shotgun (WGS) entry which is preliminary data.</text>
</comment>
<name>A0AA39SS06_ACESA</name>
<comment type="subcellular location">
    <subcellularLocation>
        <location evidence="1">Membrane</location>
        <topology evidence="1">Multi-pass membrane protein</topology>
    </subcellularLocation>
</comment>
<evidence type="ECO:0000313" key="10">
    <source>
        <dbReference type="Proteomes" id="UP001168877"/>
    </source>
</evidence>
<dbReference type="SUPFAM" id="SSF103473">
    <property type="entry name" value="MFS general substrate transporter"/>
    <property type="match status" value="2"/>
</dbReference>
<proteinExistence type="inferred from homology"/>
<comment type="similarity">
    <text evidence="2">Belongs to the major facilitator superfamily. Sugar transporter (TC 2.A.1.1) family.</text>
</comment>
<feature type="transmembrane region" description="Helical" evidence="7">
    <location>
        <begin position="356"/>
        <end position="374"/>
    </location>
</feature>
<feature type="domain" description="Major facilitator superfamily (MFS) profile" evidence="8">
    <location>
        <begin position="1"/>
        <end position="378"/>
    </location>
</feature>
<dbReference type="AlphaFoldDB" id="A0AA39SS06"/>
<dbReference type="InterPro" id="IPR050549">
    <property type="entry name" value="MFS_Trehalose_Transporter"/>
</dbReference>
<dbReference type="GO" id="GO:0022857">
    <property type="term" value="F:transmembrane transporter activity"/>
    <property type="evidence" value="ECO:0007669"/>
    <property type="project" value="InterPro"/>
</dbReference>
<feature type="transmembrane region" description="Helical" evidence="7">
    <location>
        <begin position="255"/>
        <end position="276"/>
    </location>
</feature>
<keyword evidence="4 7" id="KW-0812">Transmembrane</keyword>
<keyword evidence="3" id="KW-0813">Transport</keyword>
<sequence>MGRERLEEGLLLPRSSLEEPSSLRPVFINGIDDEIGGDTSATPVVVFSTLVAICGSFCTGCGLGYSSPAESGIMEDLGLSVSAYSVFGSMITAGGVLGSLVNGKIADLIGRRGCLLKDALSLDLGRFSLGIGVGIIAYVVPVYIAEITPKIIRGAFTAAYQAKIGQEKESEITLRRLRSKNVDISKEAADIRDYTKTFERASEDGIFNLFQQKYAYSLTVSLNMGRAFTPRQTLLQIPAVAVSMLLVDKSGRKPLLLASSIGMCSSCFVVGLAFSLQDLHRCKEFTPYLVFIGILGFSVAYSVGMAGLPWVIMSEIFPINVKGSAGSLTTLVNWSSSWIVSYTFNFMMEWSTAGTFFIFSGIGISAIVFIVFLVPETKGRELEELQASITHFLQ</sequence>
<feature type="transmembrane region" description="Helical" evidence="7">
    <location>
        <begin position="127"/>
        <end position="145"/>
    </location>
</feature>
<keyword evidence="3" id="KW-0762">Sugar transport</keyword>
<dbReference type="Gene3D" id="1.20.1250.20">
    <property type="entry name" value="MFS general substrate transporter like domains"/>
    <property type="match status" value="2"/>
</dbReference>
<evidence type="ECO:0000313" key="9">
    <source>
        <dbReference type="EMBL" id="KAK0598086.1"/>
    </source>
</evidence>
<dbReference type="InterPro" id="IPR020846">
    <property type="entry name" value="MFS_dom"/>
</dbReference>
<keyword evidence="6 7" id="KW-0472">Membrane</keyword>
<evidence type="ECO:0000256" key="5">
    <source>
        <dbReference type="ARBA" id="ARBA00022989"/>
    </source>
</evidence>
<dbReference type="PANTHER" id="PTHR48021:SF25">
    <property type="entry name" value="SUGAR TRANSPORTER ERD6-LIKE 5"/>
    <property type="match status" value="1"/>
</dbReference>
<accession>A0AA39SS06</accession>
<gene>
    <name evidence="9" type="ORF">LWI29_031545</name>
</gene>
<dbReference type="Pfam" id="PF00083">
    <property type="entry name" value="Sugar_tr"/>
    <property type="match status" value="2"/>
</dbReference>
<evidence type="ECO:0000256" key="7">
    <source>
        <dbReference type="SAM" id="Phobius"/>
    </source>
</evidence>
<evidence type="ECO:0000256" key="6">
    <source>
        <dbReference type="ARBA" id="ARBA00023136"/>
    </source>
</evidence>
<organism evidence="9 10">
    <name type="scientific">Acer saccharum</name>
    <name type="common">Sugar maple</name>
    <dbReference type="NCBI Taxonomy" id="4024"/>
    <lineage>
        <taxon>Eukaryota</taxon>
        <taxon>Viridiplantae</taxon>
        <taxon>Streptophyta</taxon>
        <taxon>Embryophyta</taxon>
        <taxon>Tracheophyta</taxon>
        <taxon>Spermatophyta</taxon>
        <taxon>Magnoliopsida</taxon>
        <taxon>eudicotyledons</taxon>
        <taxon>Gunneridae</taxon>
        <taxon>Pentapetalae</taxon>
        <taxon>rosids</taxon>
        <taxon>malvids</taxon>
        <taxon>Sapindales</taxon>
        <taxon>Sapindaceae</taxon>
        <taxon>Hippocastanoideae</taxon>
        <taxon>Acereae</taxon>
        <taxon>Acer</taxon>
    </lineage>
</organism>
<reference evidence="9" key="1">
    <citation type="journal article" date="2022" name="Plant J.">
        <title>Strategies of tolerance reflected in two North American maple genomes.</title>
        <authorList>
            <person name="McEvoy S.L."/>
            <person name="Sezen U.U."/>
            <person name="Trouern-Trend A."/>
            <person name="McMahon S.M."/>
            <person name="Schaberg P.G."/>
            <person name="Yang J."/>
            <person name="Wegrzyn J.L."/>
            <person name="Swenson N.G."/>
        </authorList>
    </citation>
    <scope>NUCLEOTIDE SEQUENCE</scope>
    <source>
        <strain evidence="9">NS2018</strain>
    </source>
</reference>
<feature type="transmembrane region" description="Helical" evidence="7">
    <location>
        <begin position="288"/>
        <end position="313"/>
    </location>
</feature>
<feature type="transmembrane region" description="Helical" evidence="7">
    <location>
        <begin position="44"/>
        <end position="65"/>
    </location>
</feature>
<keyword evidence="10" id="KW-1185">Reference proteome</keyword>
<dbReference type="InterPro" id="IPR005828">
    <property type="entry name" value="MFS_sugar_transport-like"/>
</dbReference>
<evidence type="ECO:0000256" key="4">
    <source>
        <dbReference type="ARBA" id="ARBA00022692"/>
    </source>
</evidence>
<dbReference type="InterPro" id="IPR036259">
    <property type="entry name" value="MFS_trans_sf"/>
</dbReference>
<evidence type="ECO:0000256" key="2">
    <source>
        <dbReference type="ARBA" id="ARBA00010992"/>
    </source>
</evidence>
<dbReference type="GO" id="GO:0016020">
    <property type="term" value="C:membrane"/>
    <property type="evidence" value="ECO:0007669"/>
    <property type="project" value="UniProtKB-SubCell"/>
</dbReference>
<dbReference type="EMBL" id="JAUESC010000004">
    <property type="protein sequence ID" value="KAK0598086.1"/>
    <property type="molecule type" value="Genomic_DNA"/>
</dbReference>
<protein>
    <recommendedName>
        <fullName evidence="8">Major facilitator superfamily (MFS) profile domain-containing protein</fullName>
    </recommendedName>
</protein>
<evidence type="ECO:0000256" key="3">
    <source>
        <dbReference type="ARBA" id="ARBA00022597"/>
    </source>
</evidence>
<feature type="transmembrane region" description="Helical" evidence="7">
    <location>
        <begin position="77"/>
        <end position="101"/>
    </location>
</feature>
<dbReference type="Proteomes" id="UP001168877">
    <property type="component" value="Unassembled WGS sequence"/>
</dbReference>
<keyword evidence="5 7" id="KW-1133">Transmembrane helix</keyword>